<reference evidence="3" key="2">
    <citation type="submission" date="2017-10" db="EMBL/GenBank/DDBJ databases">
        <authorList>
            <person name="Enke T.N."/>
            <person name="Cordero O.X."/>
        </authorList>
    </citation>
    <scope>NUCLEOTIDE SEQUENCE</scope>
    <source>
        <strain evidence="3">4G03</strain>
    </source>
</reference>
<reference evidence="2 5" key="3">
    <citation type="submission" date="2023-07" db="EMBL/GenBank/DDBJ databases">
        <title>Genome content predicts the carbon catabolic preferences of heterotrophic bacteria.</title>
        <authorList>
            <person name="Gralka M."/>
        </authorList>
    </citation>
    <scope>NUCLEOTIDE SEQUENCE [LARGE SCALE GENOMIC DNA]</scope>
    <source>
        <strain evidence="2 5">4G03</strain>
    </source>
</reference>
<evidence type="ECO:0000313" key="3">
    <source>
        <dbReference type="EMBL" id="PHN96508.1"/>
    </source>
</evidence>
<dbReference type="EMBL" id="PDUU01000016">
    <property type="protein sequence ID" value="PHN96508.1"/>
    <property type="molecule type" value="Genomic_DNA"/>
</dbReference>
<evidence type="ECO:0000313" key="2">
    <source>
        <dbReference type="EMBL" id="MDP2540873.1"/>
    </source>
</evidence>
<keyword evidence="5" id="KW-1185">Reference proteome</keyword>
<proteinExistence type="predicted"/>
<dbReference type="RefSeq" id="WP_099216404.1">
    <property type="nucleotide sequence ID" value="NZ_JAUYVU010000003.1"/>
</dbReference>
<name>A0A2G1BR86_9FLAO</name>
<dbReference type="Proteomes" id="UP000222163">
    <property type="component" value="Unassembled WGS sequence"/>
</dbReference>
<gene>
    <name evidence="3" type="ORF">CSC81_14240</name>
    <name evidence="2" type="ORF">Q8W23_05220</name>
</gene>
<protein>
    <recommendedName>
        <fullName evidence="6">DinB-like domain-containing protein</fullName>
    </recommendedName>
</protein>
<feature type="signal peptide" evidence="1">
    <location>
        <begin position="1"/>
        <end position="19"/>
    </location>
</feature>
<feature type="chain" id="PRO_5013592000" description="DinB-like domain-containing protein" evidence="1">
    <location>
        <begin position="20"/>
        <end position="187"/>
    </location>
</feature>
<dbReference type="EMBL" id="JAUYVU010000003">
    <property type="protein sequence ID" value="MDP2540873.1"/>
    <property type="molecule type" value="Genomic_DNA"/>
</dbReference>
<dbReference type="Proteomes" id="UP001242342">
    <property type="component" value="Unassembled WGS sequence"/>
</dbReference>
<keyword evidence="1" id="KW-0732">Signal</keyword>
<dbReference type="Gene3D" id="1.20.120.450">
    <property type="entry name" value="dinb family like domain"/>
    <property type="match status" value="1"/>
</dbReference>
<reference evidence="3 4" key="1">
    <citation type="journal article" date="2016" name="Nat. Commun.">
        <title>Microbial interactions lead to rapid micro-scale successions on model marine particles.</title>
        <authorList>
            <person name="Datta M.S."/>
            <person name="Sliwerska E."/>
            <person name="Gore J."/>
            <person name="Polz M.F."/>
            <person name="Cordero O.X."/>
        </authorList>
    </citation>
    <scope>NUCLEOTIDE SEQUENCE [LARGE SCALE GENOMIC DNA]</scope>
    <source>
        <strain evidence="3 4">4G03</strain>
    </source>
</reference>
<evidence type="ECO:0000256" key="1">
    <source>
        <dbReference type="SAM" id="SignalP"/>
    </source>
</evidence>
<evidence type="ECO:0000313" key="5">
    <source>
        <dbReference type="Proteomes" id="UP001242342"/>
    </source>
</evidence>
<dbReference type="AlphaFoldDB" id="A0A2G1BR86"/>
<comment type="caution">
    <text evidence="3">The sequence shown here is derived from an EMBL/GenBank/DDBJ whole genome shotgun (WGS) entry which is preliminary data.</text>
</comment>
<dbReference type="SUPFAM" id="SSF109854">
    <property type="entry name" value="DinB/YfiT-like putative metalloenzymes"/>
    <property type="match status" value="1"/>
</dbReference>
<organism evidence="3 4">
    <name type="scientific">Tenacibaculum discolor</name>
    <dbReference type="NCBI Taxonomy" id="361581"/>
    <lineage>
        <taxon>Bacteria</taxon>
        <taxon>Pseudomonadati</taxon>
        <taxon>Bacteroidota</taxon>
        <taxon>Flavobacteriia</taxon>
        <taxon>Flavobacteriales</taxon>
        <taxon>Flavobacteriaceae</taxon>
        <taxon>Tenacibaculum</taxon>
    </lineage>
</organism>
<dbReference type="InterPro" id="IPR034660">
    <property type="entry name" value="DinB/YfiT-like"/>
</dbReference>
<accession>A0A2G1BR86</accession>
<evidence type="ECO:0000313" key="4">
    <source>
        <dbReference type="Proteomes" id="UP000222163"/>
    </source>
</evidence>
<sequence>MRAVLTPILLLFAALTTSAQSKLPYYEIPEEAEEFTAGTIVSRMIDGLGFRYYWATDGLTEKDLEYKPSKDAKTTDETIDHVLSLSQVIKNAALKVPHKEVKSEMTFTEKRKATLENLKLASDIFRKSTDVSQHKIIFGDKKHPIWNAINGPIADAIWHAGQLASFRRASGNPINSKINHFTGTVRK</sequence>
<evidence type="ECO:0008006" key="6">
    <source>
        <dbReference type="Google" id="ProtNLM"/>
    </source>
</evidence>